<dbReference type="AlphaFoldDB" id="A0A7V5LIF0"/>
<comment type="caution">
    <text evidence="1">The sequence shown here is derived from an EMBL/GenBank/DDBJ whole genome shotgun (WGS) entry which is preliminary data.</text>
</comment>
<dbReference type="EMBL" id="DRTD01000192">
    <property type="protein sequence ID" value="HHE54657.1"/>
    <property type="molecule type" value="Genomic_DNA"/>
</dbReference>
<dbReference type="Proteomes" id="UP000886111">
    <property type="component" value="Unassembled WGS sequence"/>
</dbReference>
<reference evidence="1" key="1">
    <citation type="journal article" date="2020" name="mSystems">
        <title>Genome- and Community-Level Interaction Insights into Carbon Utilization and Element Cycling Functions of Hydrothermarchaeota in Hydrothermal Sediment.</title>
        <authorList>
            <person name="Zhou Z."/>
            <person name="Liu Y."/>
            <person name="Xu W."/>
            <person name="Pan J."/>
            <person name="Luo Z.H."/>
            <person name="Li M."/>
        </authorList>
    </citation>
    <scope>NUCLEOTIDE SEQUENCE [LARGE SCALE GENOMIC DNA]</scope>
    <source>
        <strain evidence="1">HyVt-76</strain>
    </source>
</reference>
<gene>
    <name evidence="1" type="ORF">ENL21_02665</name>
</gene>
<name>A0A7V5LIF0_CALAY</name>
<sequence length="95" mass="10942">MKIVIFSAVKQWKGKIEMLEVVVNQTQRKPQVLIVVCAWCQKQRVLGPDFNFCWIENKSSQNDDQVSHTICPTCKAKMAEQMHLIPLTRKNSPSL</sequence>
<accession>A0A7V5LIF0</accession>
<organism evidence="1">
    <name type="scientific">Caldithrix abyssi</name>
    <dbReference type="NCBI Taxonomy" id="187145"/>
    <lineage>
        <taxon>Bacteria</taxon>
        <taxon>Pseudomonadati</taxon>
        <taxon>Calditrichota</taxon>
        <taxon>Calditrichia</taxon>
        <taxon>Calditrichales</taxon>
        <taxon>Calditrichaceae</taxon>
        <taxon>Caldithrix</taxon>
    </lineage>
</organism>
<protein>
    <submittedName>
        <fullName evidence="1">Uncharacterized protein</fullName>
    </submittedName>
</protein>
<proteinExistence type="predicted"/>
<evidence type="ECO:0000313" key="1">
    <source>
        <dbReference type="EMBL" id="HHE54657.1"/>
    </source>
</evidence>